<evidence type="ECO:0000313" key="3">
    <source>
        <dbReference type="Proteomes" id="UP000236959"/>
    </source>
</evidence>
<protein>
    <submittedName>
        <fullName evidence="2">Uncharacterized protein</fullName>
    </submittedName>
</protein>
<evidence type="ECO:0000313" key="2">
    <source>
        <dbReference type="EMBL" id="POF34367.1"/>
    </source>
</evidence>
<dbReference type="RefSeq" id="WP_146048496.1">
    <property type="nucleotide sequence ID" value="NZ_PPCN01000001.1"/>
</dbReference>
<comment type="caution">
    <text evidence="2">The sequence shown here is derived from an EMBL/GenBank/DDBJ whole genome shotgun (WGS) entry which is preliminary data.</text>
</comment>
<feature type="transmembrane region" description="Helical" evidence="1">
    <location>
        <begin position="73"/>
        <end position="94"/>
    </location>
</feature>
<keyword evidence="1" id="KW-0812">Transmembrane</keyword>
<dbReference type="Proteomes" id="UP000236959">
    <property type="component" value="Unassembled WGS sequence"/>
</dbReference>
<evidence type="ECO:0000256" key="1">
    <source>
        <dbReference type="SAM" id="Phobius"/>
    </source>
</evidence>
<dbReference type="EMBL" id="PPCN01000001">
    <property type="protein sequence ID" value="POF34367.1"/>
    <property type="molecule type" value="Genomic_DNA"/>
</dbReference>
<dbReference type="OrthoDB" id="7679120at2"/>
<keyword evidence="3" id="KW-1185">Reference proteome</keyword>
<sequence length="104" mass="11259">MISVFKFLFRLLGYGLLAVAIVAGISDASSSIAQSQVYMAPLGHVWSGLSPHTLELVGNSASPGLWDVAQRTVLVWPVWAVLAPLGMLLLWLGAKRRRQLAQFA</sequence>
<keyword evidence="1" id="KW-0472">Membrane</keyword>
<organism evidence="2 3">
    <name type="scientific">Roseibium marinum</name>
    <dbReference type="NCBI Taxonomy" id="281252"/>
    <lineage>
        <taxon>Bacteria</taxon>
        <taxon>Pseudomonadati</taxon>
        <taxon>Pseudomonadota</taxon>
        <taxon>Alphaproteobacteria</taxon>
        <taxon>Hyphomicrobiales</taxon>
        <taxon>Stappiaceae</taxon>
        <taxon>Roseibium</taxon>
    </lineage>
</organism>
<reference evidence="2 3" key="1">
    <citation type="submission" date="2018-01" db="EMBL/GenBank/DDBJ databases">
        <title>Genomic Encyclopedia of Archaeal and Bacterial Type Strains, Phase II (KMG-II): from individual species to whole genera.</title>
        <authorList>
            <person name="Goeker M."/>
        </authorList>
    </citation>
    <scope>NUCLEOTIDE SEQUENCE [LARGE SCALE GENOMIC DNA]</scope>
    <source>
        <strain evidence="2 3">DSM 17023</strain>
    </source>
</reference>
<name>A0A2S3V302_9HYPH</name>
<dbReference type="AlphaFoldDB" id="A0A2S3V302"/>
<proteinExistence type="predicted"/>
<keyword evidence="1" id="KW-1133">Transmembrane helix</keyword>
<gene>
    <name evidence="2" type="ORF">CLV41_101822</name>
</gene>
<accession>A0A2S3V302</accession>